<evidence type="ECO:0008006" key="3">
    <source>
        <dbReference type="Google" id="ProtNLM"/>
    </source>
</evidence>
<gene>
    <name evidence="1" type="ORF">J0P97_09655</name>
</gene>
<organism evidence="1 2">
    <name type="scientific">Microbacterium flavum</name>
    <dbReference type="NCBI Taxonomy" id="415216"/>
    <lineage>
        <taxon>Bacteria</taxon>
        <taxon>Bacillati</taxon>
        <taxon>Actinomycetota</taxon>
        <taxon>Actinomycetes</taxon>
        <taxon>Micrococcales</taxon>
        <taxon>Microbacteriaceae</taxon>
        <taxon>Microbacterium</taxon>
    </lineage>
</organism>
<protein>
    <recommendedName>
        <fullName evidence="3">Glycosyltransferase</fullName>
    </recommendedName>
</protein>
<evidence type="ECO:0000313" key="1">
    <source>
        <dbReference type="EMBL" id="MBT8798338.1"/>
    </source>
</evidence>
<dbReference type="Gene3D" id="3.90.550.10">
    <property type="entry name" value="Spore Coat Polysaccharide Biosynthesis Protein SpsA, Chain A"/>
    <property type="match status" value="1"/>
</dbReference>
<dbReference type="Proteomes" id="UP000740605">
    <property type="component" value="Unassembled WGS sequence"/>
</dbReference>
<dbReference type="RefSeq" id="WP_215487581.1">
    <property type="nucleotide sequence ID" value="NZ_BAAAPJ010000006.1"/>
</dbReference>
<dbReference type="SUPFAM" id="SSF53448">
    <property type="entry name" value="Nucleotide-diphospho-sugar transferases"/>
    <property type="match status" value="1"/>
</dbReference>
<dbReference type="InterPro" id="IPR029044">
    <property type="entry name" value="Nucleotide-diphossugar_trans"/>
</dbReference>
<dbReference type="EMBL" id="JAFLHG010000008">
    <property type="protein sequence ID" value="MBT8798338.1"/>
    <property type="molecule type" value="Genomic_DNA"/>
</dbReference>
<sequence length="279" mass="30971">MGVRIRTRGYGIKRAARRVAERVDDAYARVLAGLTFRTPPSSVVVVGIYRDPEPIASAARELRAGRHHVEMRLGAMGDTPRELLDDTAADHLTAGKFQNLNVLTDDMGDPDWLVIIDDDVVMPRGFLDRAIELCERLDLALAQPAQTRQSNANWPLTKRRLLTVARMTDFVEIGPVTLIRRDAMQILLPFPADLRYGWGLDFHWAQQMKDAGLRMGVIDALAVVHASRKVASTYSWDVAQEEGTAYLAGVPHLPKDVAEGDGGTRYRLVPRPTGRPSRG</sequence>
<evidence type="ECO:0000313" key="2">
    <source>
        <dbReference type="Proteomes" id="UP000740605"/>
    </source>
</evidence>
<reference evidence="1 2" key="1">
    <citation type="submission" date="2021-03" db="EMBL/GenBank/DDBJ databases">
        <title>Microbacterium pauli sp. nov., isolated from microfiltered milk.</title>
        <authorList>
            <person name="Bellassi P."/>
            <person name="Fontana A."/>
            <person name="Callegari M.L."/>
            <person name="Lorenzo M."/>
            <person name="Cappa F."/>
        </authorList>
    </citation>
    <scope>NUCLEOTIDE SEQUENCE [LARGE SCALE GENOMIC DNA]</scope>
    <source>
        <strain evidence="1 2">DSM 18909</strain>
    </source>
</reference>
<accession>A0ABS5XUY0</accession>
<comment type="caution">
    <text evidence="1">The sequence shown here is derived from an EMBL/GenBank/DDBJ whole genome shotgun (WGS) entry which is preliminary data.</text>
</comment>
<name>A0ABS5XUY0_9MICO</name>
<proteinExistence type="predicted"/>
<keyword evidence="2" id="KW-1185">Reference proteome</keyword>